<protein>
    <submittedName>
        <fullName evidence="1">Uncharacterized protein</fullName>
    </submittedName>
</protein>
<sequence length="109" mass="12476">MSKASKVFDTTALTPWMSATCSPRRHPTSLKKKDWPENSLVEENQDVFGSESRATLVYLHASRVMEIQDQIFFSEEPMLMDKASLIDPSSQNWTAILEKEIPQEMINDL</sequence>
<comment type="caution">
    <text evidence="1">The sequence shown here is derived from an EMBL/GenBank/DDBJ whole genome shotgun (WGS) entry which is preliminary data.</text>
</comment>
<reference evidence="1 2" key="1">
    <citation type="journal article" date="2019" name="Sci. Rep.">
        <title>Orb-weaving spider Araneus ventricosus genome elucidates the spidroin gene catalogue.</title>
        <authorList>
            <person name="Kono N."/>
            <person name="Nakamura H."/>
            <person name="Ohtoshi R."/>
            <person name="Moran D.A.P."/>
            <person name="Shinohara A."/>
            <person name="Yoshida Y."/>
            <person name="Fujiwara M."/>
            <person name="Mori M."/>
            <person name="Tomita M."/>
            <person name="Arakawa K."/>
        </authorList>
    </citation>
    <scope>NUCLEOTIDE SEQUENCE [LARGE SCALE GENOMIC DNA]</scope>
</reference>
<dbReference type="Proteomes" id="UP000499080">
    <property type="component" value="Unassembled WGS sequence"/>
</dbReference>
<accession>A0A4Y2MBP8</accession>
<proteinExistence type="predicted"/>
<gene>
    <name evidence="1" type="ORF">AVEN_18924_1</name>
</gene>
<name>A0A4Y2MBP8_ARAVE</name>
<evidence type="ECO:0000313" key="2">
    <source>
        <dbReference type="Proteomes" id="UP000499080"/>
    </source>
</evidence>
<organism evidence="1 2">
    <name type="scientific">Araneus ventricosus</name>
    <name type="common">Orbweaver spider</name>
    <name type="synonym">Epeira ventricosa</name>
    <dbReference type="NCBI Taxonomy" id="182803"/>
    <lineage>
        <taxon>Eukaryota</taxon>
        <taxon>Metazoa</taxon>
        <taxon>Ecdysozoa</taxon>
        <taxon>Arthropoda</taxon>
        <taxon>Chelicerata</taxon>
        <taxon>Arachnida</taxon>
        <taxon>Araneae</taxon>
        <taxon>Araneomorphae</taxon>
        <taxon>Entelegynae</taxon>
        <taxon>Araneoidea</taxon>
        <taxon>Araneidae</taxon>
        <taxon>Araneus</taxon>
    </lineage>
</organism>
<dbReference type="AlphaFoldDB" id="A0A4Y2MBP8"/>
<evidence type="ECO:0000313" key="1">
    <source>
        <dbReference type="EMBL" id="GBN24525.1"/>
    </source>
</evidence>
<dbReference type="EMBL" id="BGPR01007133">
    <property type="protein sequence ID" value="GBN24525.1"/>
    <property type="molecule type" value="Genomic_DNA"/>
</dbReference>
<keyword evidence="2" id="KW-1185">Reference proteome</keyword>